<gene>
    <name evidence="2" type="ORF">JG687_00010609</name>
</gene>
<feature type="transmembrane region" description="Helical" evidence="1">
    <location>
        <begin position="449"/>
        <end position="470"/>
    </location>
</feature>
<dbReference type="Proteomes" id="UP000688947">
    <property type="component" value="Unassembled WGS sequence"/>
</dbReference>
<keyword evidence="1" id="KW-0812">Transmembrane</keyword>
<evidence type="ECO:0000313" key="3">
    <source>
        <dbReference type="Proteomes" id="UP000688947"/>
    </source>
</evidence>
<organism evidence="2 3">
    <name type="scientific">Phytophthora cactorum</name>
    <dbReference type="NCBI Taxonomy" id="29920"/>
    <lineage>
        <taxon>Eukaryota</taxon>
        <taxon>Sar</taxon>
        <taxon>Stramenopiles</taxon>
        <taxon>Oomycota</taxon>
        <taxon>Peronosporomycetes</taxon>
        <taxon>Peronosporales</taxon>
        <taxon>Peronosporaceae</taxon>
        <taxon>Phytophthora</taxon>
    </lineage>
</organism>
<feature type="transmembrane region" description="Helical" evidence="1">
    <location>
        <begin position="146"/>
        <end position="163"/>
    </location>
</feature>
<feature type="transmembrane region" description="Helical" evidence="1">
    <location>
        <begin position="409"/>
        <end position="429"/>
    </location>
</feature>
<evidence type="ECO:0000256" key="1">
    <source>
        <dbReference type="SAM" id="Phobius"/>
    </source>
</evidence>
<comment type="caution">
    <text evidence="2">The sequence shown here is derived from an EMBL/GenBank/DDBJ whole genome shotgun (WGS) entry which is preliminary data.</text>
</comment>
<feature type="transmembrane region" description="Helical" evidence="1">
    <location>
        <begin position="79"/>
        <end position="103"/>
    </location>
</feature>
<accession>A0A8T1UBU0</accession>
<dbReference type="VEuPathDB" id="FungiDB:PC110_g16244"/>
<dbReference type="EMBL" id="JAENGZ010000607">
    <property type="protein sequence ID" value="KAG6956427.1"/>
    <property type="molecule type" value="Genomic_DNA"/>
</dbReference>
<proteinExistence type="predicted"/>
<name>A0A8T1UBU0_9STRA</name>
<keyword evidence="1" id="KW-0472">Membrane</keyword>
<sequence length="521" mass="59922">MQGSKLLRTWKGWQVSCYGGRYSIQRLLALETYAKNTPLWRVLLVCMGTPLPMATFIFIQESMPLRDPRDGWSVNYGQWIRAAMLTSVLLCACTMVIAAYVIFPIPFSVLTMTPIYNILYIVSFRLVMGADVIRRTKAQPEQFKRYMNNLHAQILMMFVYPVYEVLFRTAQGSHYQLFVILLLPMIKVIIKNIMRKCTMHAEDMVPEAVIFTVDFFNAIYVATCMQTASSVVSIVIIVLTDLFQTFIMLYGLYRRTASISSFLAHTVQNPPSSERKDKFFSVLCGLCRNPEVFKKQIRAGITIRSCFSYDLAAADLSLLDTLDATMKDVDTIPRENTSTYKRWFCFRNGLDSVHPTTDLVDLAVPTRTDKRQLTRNHKPTRRKTAEHPIFLRDSLEVLFSVECLVLTSYLEAVIPLFYTTYILVMVHLPSAKYHTEMVGITTENVSARISPVFMFGLLQIASFVLLLAMVKRNCMMRALYQLAFVLESQKLLIQTKLIVWMMITLCFRVMHFGTLRKTMKI</sequence>
<feature type="transmembrane region" description="Helical" evidence="1">
    <location>
        <begin position="175"/>
        <end position="193"/>
    </location>
</feature>
<feature type="transmembrane region" description="Helical" evidence="1">
    <location>
        <begin position="228"/>
        <end position="253"/>
    </location>
</feature>
<reference evidence="2" key="1">
    <citation type="submission" date="2021-01" db="EMBL/GenBank/DDBJ databases">
        <title>Phytophthora aleatoria, a newly-described species from Pinus radiata is distinct from Phytophthora cactorum isolates based on comparative genomics.</title>
        <authorList>
            <person name="Mcdougal R."/>
            <person name="Panda P."/>
            <person name="Williams N."/>
            <person name="Studholme D.J."/>
        </authorList>
    </citation>
    <scope>NUCLEOTIDE SEQUENCE</scope>
    <source>
        <strain evidence="2">NZFS 3830</strain>
    </source>
</reference>
<protein>
    <submittedName>
        <fullName evidence="2">Uncharacterized protein</fullName>
    </submittedName>
</protein>
<keyword evidence="1" id="KW-1133">Transmembrane helix</keyword>
<dbReference type="OrthoDB" id="116430at2759"/>
<feature type="transmembrane region" description="Helical" evidence="1">
    <location>
        <begin position="491"/>
        <end position="510"/>
    </location>
</feature>
<feature type="transmembrane region" description="Helical" evidence="1">
    <location>
        <begin position="115"/>
        <end position="134"/>
    </location>
</feature>
<dbReference type="AlphaFoldDB" id="A0A8T1UBU0"/>
<evidence type="ECO:0000313" key="2">
    <source>
        <dbReference type="EMBL" id="KAG6956427.1"/>
    </source>
</evidence>
<feature type="transmembrane region" description="Helical" evidence="1">
    <location>
        <begin position="39"/>
        <end position="59"/>
    </location>
</feature>